<evidence type="ECO:0000256" key="5">
    <source>
        <dbReference type="ARBA" id="ARBA00022692"/>
    </source>
</evidence>
<keyword evidence="3" id="KW-1003">Cell membrane</keyword>
<accession>A0AA35V191</accession>
<feature type="domain" description="Disease resistance R13L4/SHOC-2-like LRR" evidence="11">
    <location>
        <begin position="18"/>
        <end position="206"/>
    </location>
</feature>
<dbReference type="AlphaFoldDB" id="A0AA35V191"/>
<evidence type="ECO:0000313" key="12">
    <source>
        <dbReference type="EMBL" id="CAI9262760.1"/>
    </source>
</evidence>
<dbReference type="Pfam" id="PF00560">
    <property type="entry name" value="LRR_1"/>
    <property type="match status" value="8"/>
</dbReference>
<dbReference type="EMBL" id="OX465086">
    <property type="protein sequence ID" value="CAI9262760.1"/>
    <property type="molecule type" value="Genomic_DNA"/>
</dbReference>
<dbReference type="Pfam" id="PF23598">
    <property type="entry name" value="LRR_14"/>
    <property type="match status" value="1"/>
</dbReference>
<dbReference type="GO" id="GO:0051707">
    <property type="term" value="P:response to other organism"/>
    <property type="evidence" value="ECO:0007669"/>
    <property type="project" value="UniProtKB-ARBA"/>
</dbReference>
<dbReference type="FunFam" id="3.80.10.10:FF:000111">
    <property type="entry name" value="LRR receptor-like serine/threonine-protein kinase ERECTA"/>
    <property type="match status" value="1"/>
</dbReference>
<evidence type="ECO:0000256" key="7">
    <source>
        <dbReference type="ARBA" id="ARBA00022737"/>
    </source>
</evidence>
<reference evidence="12" key="1">
    <citation type="submission" date="2023-04" db="EMBL/GenBank/DDBJ databases">
        <authorList>
            <person name="Vijverberg K."/>
            <person name="Xiong W."/>
            <person name="Schranz E."/>
        </authorList>
    </citation>
    <scope>NUCLEOTIDE SEQUENCE</scope>
</reference>
<dbReference type="InterPro" id="IPR032675">
    <property type="entry name" value="LRR_dom_sf"/>
</dbReference>
<evidence type="ECO:0000256" key="6">
    <source>
        <dbReference type="ARBA" id="ARBA00022729"/>
    </source>
</evidence>
<organism evidence="12 13">
    <name type="scientific">Lactuca saligna</name>
    <name type="common">Willowleaf lettuce</name>
    <dbReference type="NCBI Taxonomy" id="75948"/>
    <lineage>
        <taxon>Eukaryota</taxon>
        <taxon>Viridiplantae</taxon>
        <taxon>Streptophyta</taxon>
        <taxon>Embryophyta</taxon>
        <taxon>Tracheophyta</taxon>
        <taxon>Spermatophyta</taxon>
        <taxon>Magnoliopsida</taxon>
        <taxon>eudicotyledons</taxon>
        <taxon>Gunneridae</taxon>
        <taxon>Pentapetalae</taxon>
        <taxon>asterids</taxon>
        <taxon>campanulids</taxon>
        <taxon>Asterales</taxon>
        <taxon>Asteraceae</taxon>
        <taxon>Cichorioideae</taxon>
        <taxon>Cichorieae</taxon>
        <taxon>Lactucinae</taxon>
        <taxon>Lactuca</taxon>
    </lineage>
</organism>
<dbReference type="Proteomes" id="UP001177003">
    <property type="component" value="Chromosome 0"/>
</dbReference>
<protein>
    <recommendedName>
        <fullName evidence="11">Disease resistance R13L4/SHOC-2-like LRR domain-containing protein</fullName>
    </recommendedName>
</protein>
<comment type="similarity">
    <text evidence="2">Belongs to the RLP family.</text>
</comment>
<evidence type="ECO:0000256" key="2">
    <source>
        <dbReference type="ARBA" id="ARBA00009592"/>
    </source>
</evidence>
<evidence type="ECO:0000256" key="9">
    <source>
        <dbReference type="ARBA" id="ARBA00023136"/>
    </source>
</evidence>
<gene>
    <name evidence="12" type="ORF">LSALG_LOCUS3482</name>
</gene>
<evidence type="ECO:0000256" key="10">
    <source>
        <dbReference type="ARBA" id="ARBA00023180"/>
    </source>
</evidence>
<dbReference type="InterPro" id="IPR046956">
    <property type="entry name" value="RLP23-like"/>
</dbReference>
<sequence>MIDSPKNISECSHYALEYMELRDCLSGRIPETLGRLGNLRHLDLSQNGLTGSIPESVTGLRFLQVVYLYENQLTGPIPEFLGNLTQLDLSSNQLNGSIPESLGKLAALTDLSVESNLLNGTIPVSVGKLAKLHSLLISNNSLEGTVIEAHFANLSMLKYLDTSFNTKLTFNVSSGWMPPFQLIVLYLSSCNISSGFPQWLRNQRKVKELVLSNAKISGPLPTWFRKMPIIPWLDLSHKKLSGPLTNLPDGGNDEVFLFESDPTIFLQYNTFSGSIPRSLCRRTYLRVLQLSKNMLSGKIPKCVGNLQALSTMRLSSNRLSGVIPSSIGLSSSLSWLSLNDNNFIGELPREMVNLQGLQVLDLGDNKFSGKIPKWIGEKLIALVVLRLHKNNFTGRIPRSLCKNSNLQILDLAYNNLTGTIPRCVGKLNGMIESHILSRITYPFSMNDDKNVIQVMKGVDLEYTTIWVIVYNMDLSSNKLVGEIPVELTTLSMLVGLNLSNNHLSGGIPMSIGNMMNLETLDFSKNELGGRIPSSMAALNFLSHLNLSHNNLSGQIPTGNQLQTLTDPSIYAGNKYLCGPPLSNSCSNHQDPTTPKKINEASDEQTMIWLFYVGIICGFATGRGKSCQDEERKRSCIDPPEYMLSMIVLLFSFSCKEGCLDERNEVIFNTNTKVKSLLALAYDVKALAFVWIRSRAKWGRNLIWNFWVENPLYCTM</sequence>
<keyword evidence="13" id="KW-1185">Reference proteome</keyword>
<dbReference type="SMART" id="SM00369">
    <property type="entry name" value="LRR_TYP"/>
    <property type="match status" value="8"/>
</dbReference>
<dbReference type="PRINTS" id="PR00019">
    <property type="entry name" value="LEURICHRPT"/>
</dbReference>
<keyword evidence="9" id="KW-0472">Membrane</keyword>
<keyword evidence="7" id="KW-0677">Repeat</keyword>
<comment type="subcellular location">
    <subcellularLocation>
        <location evidence="1">Cell membrane</location>
        <topology evidence="1">Single-pass type I membrane protein</topology>
    </subcellularLocation>
</comment>
<keyword evidence="8" id="KW-1133">Transmembrane helix</keyword>
<keyword evidence="10" id="KW-0325">Glycoprotein</keyword>
<dbReference type="GO" id="GO:0006952">
    <property type="term" value="P:defense response"/>
    <property type="evidence" value="ECO:0007669"/>
    <property type="project" value="UniProtKB-ARBA"/>
</dbReference>
<dbReference type="InterPro" id="IPR003591">
    <property type="entry name" value="Leu-rich_rpt_typical-subtyp"/>
</dbReference>
<evidence type="ECO:0000256" key="4">
    <source>
        <dbReference type="ARBA" id="ARBA00022614"/>
    </source>
</evidence>
<evidence type="ECO:0000256" key="1">
    <source>
        <dbReference type="ARBA" id="ARBA00004251"/>
    </source>
</evidence>
<dbReference type="FunFam" id="3.80.10.10:FF:000095">
    <property type="entry name" value="LRR receptor-like serine/threonine-protein kinase GSO1"/>
    <property type="match status" value="1"/>
</dbReference>
<evidence type="ECO:0000256" key="3">
    <source>
        <dbReference type="ARBA" id="ARBA00022475"/>
    </source>
</evidence>
<dbReference type="PANTHER" id="PTHR48063">
    <property type="entry name" value="LRR RECEPTOR-LIKE KINASE"/>
    <property type="match status" value="1"/>
</dbReference>
<dbReference type="FunFam" id="3.80.10.10:FF:001362">
    <property type="entry name" value="Lrr receptor-like serinethreonine-protein kinase gso2"/>
    <property type="match status" value="1"/>
</dbReference>
<name>A0AA35V191_LACSI</name>
<dbReference type="InterPro" id="IPR055414">
    <property type="entry name" value="LRR_R13L4/SHOC2-like"/>
</dbReference>
<dbReference type="GO" id="GO:0005886">
    <property type="term" value="C:plasma membrane"/>
    <property type="evidence" value="ECO:0007669"/>
    <property type="project" value="UniProtKB-SubCell"/>
</dbReference>
<keyword evidence="6" id="KW-0732">Signal</keyword>
<evidence type="ECO:0000313" key="13">
    <source>
        <dbReference type="Proteomes" id="UP001177003"/>
    </source>
</evidence>
<dbReference type="PANTHER" id="PTHR48063:SF106">
    <property type="entry name" value="LEUCINE-RICH REPEAT DOMAIN, L DOMAIN-LIKE PROTEIN-RELATED"/>
    <property type="match status" value="1"/>
</dbReference>
<dbReference type="Gene3D" id="3.80.10.10">
    <property type="entry name" value="Ribonuclease Inhibitor"/>
    <property type="match status" value="2"/>
</dbReference>
<keyword evidence="5" id="KW-0812">Transmembrane</keyword>
<dbReference type="InterPro" id="IPR001611">
    <property type="entry name" value="Leu-rich_rpt"/>
</dbReference>
<proteinExistence type="inferred from homology"/>
<evidence type="ECO:0000259" key="11">
    <source>
        <dbReference type="Pfam" id="PF23598"/>
    </source>
</evidence>
<dbReference type="SUPFAM" id="SSF52058">
    <property type="entry name" value="L domain-like"/>
    <property type="match status" value="2"/>
</dbReference>
<keyword evidence="4" id="KW-0433">Leucine-rich repeat</keyword>
<evidence type="ECO:0000256" key="8">
    <source>
        <dbReference type="ARBA" id="ARBA00022989"/>
    </source>
</evidence>